<dbReference type="CDD" id="cd00024">
    <property type="entry name" value="CD_CSD"/>
    <property type="match status" value="1"/>
</dbReference>
<feature type="compositionally biased region" description="Basic residues" evidence="2">
    <location>
        <begin position="143"/>
        <end position="174"/>
    </location>
</feature>
<evidence type="ECO:0000256" key="1">
    <source>
        <dbReference type="ARBA" id="ARBA00011353"/>
    </source>
</evidence>
<dbReference type="OrthoDB" id="433924at2759"/>
<evidence type="ECO:0008006" key="5">
    <source>
        <dbReference type="Google" id="ProtNLM"/>
    </source>
</evidence>
<sequence length="325" mass="37525">MLASLFSSRQATPTAKLPAATDSPVAQPTASRDAVEKPRIEKPRIEKPRIEKPRIKPRIEKPKTEKPKTKKPKADKPKTDKPKTDKPKTDKPKTKKPKTKKPKTKKPKTKKPKTKKPKTKKPKTKKPKTKKPKTKKPKTDKPKTKKPKTKKPKTKKPKTKKPKTKKPKTKKPKTKKPETDKPATSAYLRSDDEGDEFPFKRLIKHRWVGDSMAMEIQVEWDGGVKTWEPETNLHADALSSLLQYWVGQGGRPTNPADPEMYDIFAVRRHSPDRKRLFVEWTGYSPKEASWVSCRAVEETAPELLAEYWRKWPRRGPGRPRKKQRR</sequence>
<accession>A0A8H4LSA6</accession>
<feature type="compositionally biased region" description="Basic and acidic residues" evidence="2">
    <location>
        <begin position="33"/>
        <end position="92"/>
    </location>
</feature>
<feature type="compositionally biased region" description="Basic residues" evidence="2">
    <location>
        <begin position="93"/>
        <end position="136"/>
    </location>
</feature>
<dbReference type="SUPFAM" id="SSF54160">
    <property type="entry name" value="Chromo domain-like"/>
    <property type="match status" value="2"/>
</dbReference>
<keyword evidence="4" id="KW-1185">Reference proteome</keyword>
<gene>
    <name evidence="3" type="ORF">G6O67_008758</name>
</gene>
<evidence type="ECO:0000313" key="3">
    <source>
        <dbReference type="EMBL" id="KAF4504147.1"/>
    </source>
</evidence>
<evidence type="ECO:0000313" key="4">
    <source>
        <dbReference type="Proteomes" id="UP000557566"/>
    </source>
</evidence>
<evidence type="ECO:0000256" key="2">
    <source>
        <dbReference type="SAM" id="MobiDB-lite"/>
    </source>
</evidence>
<comment type="subunit">
    <text evidence="1">Component of the NuA4 histone acetyltransferase complex.</text>
</comment>
<proteinExistence type="predicted"/>
<organism evidence="3 4">
    <name type="scientific">Ophiocordyceps sinensis</name>
    <dbReference type="NCBI Taxonomy" id="72228"/>
    <lineage>
        <taxon>Eukaryota</taxon>
        <taxon>Fungi</taxon>
        <taxon>Dikarya</taxon>
        <taxon>Ascomycota</taxon>
        <taxon>Pezizomycotina</taxon>
        <taxon>Sordariomycetes</taxon>
        <taxon>Hypocreomycetidae</taxon>
        <taxon>Hypocreales</taxon>
        <taxon>Ophiocordycipitaceae</taxon>
        <taxon>Ophiocordyceps</taxon>
    </lineage>
</organism>
<name>A0A8H4LSA6_9HYPO</name>
<feature type="compositionally biased region" description="Polar residues" evidence="2">
    <location>
        <begin position="1"/>
        <end position="13"/>
    </location>
</feature>
<dbReference type="Proteomes" id="UP000557566">
    <property type="component" value="Unassembled WGS sequence"/>
</dbReference>
<protein>
    <recommendedName>
        <fullName evidence="5">Chromo domain-containing protein</fullName>
    </recommendedName>
</protein>
<dbReference type="AlphaFoldDB" id="A0A8H4LSA6"/>
<dbReference type="EMBL" id="JAAVMX010000012">
    <property type="protein sequence ID" value="KAF4504147.1"/>
    <property type="molecule type" value="Genomic_DNA"/>
</dbReference>
<dbReference type="Gene3D" id="2.40.50.40">
    <property type="match status" value="1"/>
</dbReference>
<dbReference type="InterPro" id="IPR016197">
    <property type="entry name" value="Chromo-like_dom_sf"/>
</dbReference>
<comment type="caution">
    <text evidence="3">The sequence shown here is derived from an EMBL/GenBank/DDBJ whole genome shotgun (WGS) entry which is preliminary data.</text>
</comment>
<feature type="region of interest" description="Disordered" evidence="2">
    <location>
        <begin position="1"/>
        <end position="193"/>
    </location>
</feature>
<reference evidence="3 4" key="1">
    <citation type="journal article" date="2020" name="Genome Biol. Evol.">
        <title>A new high-quality draft genome assembly of the Chinese cordyceps Ophiocordyceps sinensis.</title>
        <authorList>
            <person name="Shu R."/>
            <person name="Zhang J."/>
            <person name="Meng Q."/>
            <person name="Zhang H."/>
            <person name="Zhou G."/>
            <person name="Li M."/>
            <person name="Wu P."/>
            <person name="Zhao Y."/>
            <person name="Chen C."/>
            <person name="Qin Q."/>
        </authorList>
    </citation>
    <scope>NUCLEOTIDE SEQUENCE [LARGE SCALE GENOMIC DNA]</scope>
    <source>
        <strain evidence="3 4">IOZ07</strain>
    </source>
</reference>